<dbReference type="InterPro" id="IPR050697">
    <property type="entry name" value="Adenylyl/Guanylyl_Cyclase_3/4"/>
</dbReference>
<dbReference type="InterPro" id="IPR029787">
    <property type="entry name" value="Nucleotide_cyclase"/>
</dbReference>
<evidence type="ECO:0000313" key="3">
    <source>
        <dbReference type="Proteomes" id="UP000280792"/>
    </source>
</evidence>
<comment type="caution">
    <text evidence="2">The sequence shown here is derived from an EMBL/GenBank/DDBJ whole genome shotgun (WGS) entry which is preliminary data.</text>
</comment>
<name>A0A3P3VPP0_9GAMM</name>
<proteinExistence type="predicted"/>
<dbReference type="SUPFAM" id="SSF55073">
    <property type="entry name" value="Nucleotide cyclase"/>
    <property type="match status" value="1"/>
</dbReference>
<evidence type="ECO:0000259" key="1">
    <source>
        <dbReference type="PROSITE" id="PS50125"/>
    </source>
</evidence>
<dbReference type="Gene3D" id="3.30.70.1230">
    <property type="entry name" value="Nucleotide cyclase"/>
    <property type="match status" value="1"/>
</dbReference>
<dbReference type="Proteomes" id="UP000280792">
    <property type="component" value="Unassembled WGS sequence"/>
</dbReference>
<dbReference type="InterPro" id="IPR001054">
    <property type="entry name" value="A/G_cyclase"/>
</dbReference>
<accession>A0A3P3VPP0</accession>
<dbReference type="PANTHER" id="PTHR43081">
    <property type="entry name" value="ADENYLATE CYCLASE, TERMINAL-DIFFERENTIATION SPECIFIC-RELATED"/>
    <property type="match status" value="1"/>
</dbReference>
<protein>
    <submittedName>
        <fullName evidence="2">Adenylate/guanylate cyclase domain-containing protein</fullName>
    </submittedName>
</protein>
<dbReference type="PROSITE" id="PS50125">
    <property type="entry name" value="GUANYLATE_CYCLASE_2"/>
    <property type="match status" value="1"/>
</dbReference>
<reference evidence="2 3" key="1">
    <citation type="submission" date="2018-08" db="EMBL/GenBank/DDBJ databases">
        <authorList>
            <person name="Khan S.A."/>
        </authorList>
    </citation>
    <scope>NUCLEOTIDE SEQUENCE [LARGE SCALE GENOMIC DNA]</scope>
    <source>
        <strain evidence="2 3">GTF-13</strain>
    </source>
</reference>
<sequence length="388" mass="42540">MLHEGWKITDAGDLTQALVDRLLALGVPLYRIRITLRLLHPQVTGFSYTWVADKEGIEVYRPPHEMLRSETYRDSPYWAIFEEGAGAIRRRLAGPDAQLDYPLLVELAEAGATDYVALPISFMDGTIHAMTLATNVAEGFSVHHLAMIYELLPVLSRLLEIHALRATSRILLETYLGQRTGTQVLQGRVKRGDGEQIEAVIWFCDLRGSTQLAEQMGLEPFIELLNRFFEIMADSVLDQGGEVLRYIGDAMLAIFPIGAHGCASLPGEVAQNALSAAYAAIGRMSAESQCGSLEFGIGLHFGTVMYGNIGAPGRLEFTAIGAAANEAARIQDLTKTLGRPLLASRQFVEISSMEKWQNLGSFPLRGVAGERFIFAPQNLLYEPSSTPG</sequence>
<dbReference type="Pfam" id="PF00211">
    <property type="entry name" value="Guanylate_cyc"/>
    <property type="match status" value="1"/>
</dbReference>
<dbReference type="AlphaFoldDB" id="A0A3P3VPP0"/>
<organism evidence="2 3">
    <name type="scientific">Aestuariirhabdus litorea</name>
    <dbReference type="NCBI Taxonomy" id="2528527"/>
    <lineage>
        <taxon>Bacteria</taxon>
        <taxon>Pseudomonadati</taxon>
        <taxon>Pseudomonadota</taxon>
        <taxon>Gammaproteobacteria</taxon>
        <taxon>Oceanospirillales</taxon>
        <taxon>Aestuariirhabdaceae</taxon>
        <taxon>Aestuariirhabdus</taxon>
    </lineage>
</organism>
<dbReference type="EMBL" id="QWEZ01000001">
    <property type="protein sequence ID" value="RRJ84732.1"/>
    <property type="molecule type" value="Genomic_DNA"/>
</dbReference>
<gene>
    <name evidence="2" type="ORF">D0544_06420</name>
</gene>
<dbReference type="GO" id="GO:0035556">
    <property type="term" value="P:intracellular signal transduction"/>
    <property type="evidence" value="ECO:0007669"/>
    <property type="project" value="InterPro"/>
</dbReference>
<reference evidence="2 3" key="2">
    <citation type="submission" date="2018-12" db="EMBL/GenBank/DDBJ databases">
        <title>Simiduia agarivorans gen. nov., sp. nov., a marine, agarolytic bacterium isolated from shallow coastal water from Keelung, Taiwan.</title>
        <authorList>
            <person name="Shieh W.Y."/>
        </authorList>
    </citation>
    <scope>NUCLEOTIDE SEQUENCE [LARGE SCALE GENOMIC DNA]</scope>
    <source>
        <strain evidence="2 3">GTF-13</strain>
    </source>
</reference>
<evidence type="ECO:0000313" key="2">
    <source>
        <dbReference type="EMBL" id="RRJ84732.1"/>
    </source>
</evidence>
<dbReference type="PANTHER" id="PTHR43081:SF11">
    <property type="entry name" value="BLR2264 PROTEIN"/>
    <property type="match status" value="1"/>
</dbReference>
<feature type="domain" description="Guanylate cyclase" evidence="1">
    <location>
        <begin position="200"/>
        <end position="331"/>
    </location>
</feature>
<dbReference type="CDD" id="cd07302">
    <property type="entry name" value="CHD"/>
    <property type="match status" value="1"/>
</dbReference>
<dbReference type="GO" id="GO:0004016">
    <property type="term" value="F:adenylate cyclase activity"/>
    <property type="evidence" value="ECO:0007669"/>
    <property type="project" value="UniProtKB-ARBA"/>
</dbReference>
<dbReference type="GO" id="GO:0006171">
    <property type="term" value="P:cAMP biosynthetic process"/>
    <property type="evidence" value="ECO:0007669"/>
    <property type="project" value="TreeGrafter"/>
</dbReference>
<keyword evidence="3" id="KW-1185">Reference proteome</keyword>